<reference evidence="2 3" key="1">
    <citation type="journal article" date="2009" name="Stand. Genomic Sci.">
        <title>Complete genome sequence of Stackebrandtia nassauensis type strain (LLR-40K-21).</title>
        <authorList>
            <person name="Munk C."/>
            <person name="Lapidus A."/>
            <person name="Copeland A."/>
            <person name="Jando M."/>
            <person name="Mayilraj S."/>
            <person name="Glavina Del Rio T."/>
            <person name="Nolan M."/>
            <person name="Chen F."/>
            <person name="Lucas S."/>
            <person name="Tice H."/>
            <person name="Cheng J.F."/>
            <person name="Han C."/>
            <person name="Detter J.C."/>
            <person name="Bruce D."/>
            <person name="Goodwin L."/>
            <person name="Chain P."/>
            <person name="Pitluck S."/>
            <person name="Goker M."/>
            <person name="Ovchinikova G."/>
            <person name="Pati A."/>
            <person name="Ivanova N."/>
            <person name="Mavromatis K."/>
            <person name="Chen A."/>
            <person name="Palaniappan K."/>
            <person name="Land M."/>
            <person name="Hauser L."/>
            <person name="Chang Y.J."/>
            <person name="Jeffries C.D."/>
            <person name="Bristow J."/>
            <person name="Eisen J.A."/>
            <person name="Markowitz V."/>
            <person name="Hugenholtz P."/>
            <person name="Kyrpides N.C."/>
            <person name="Klenk H.P."/>
        </authorList>
    </citation>
    <scope>NUCLEOTIDE SEQUENCE [LARGE SCALE GENOMIC DNA]</scope>
    <source>
        <strain evidence="3">DSM 44728 / CIP 108903 / NRRL B-16338 / NBRC 102104 / LLR-40K-21</strain>
    </source>
</reference>
<accession>D3Q477</accession>
<sequence length="45" mass="4565">MTLRRSLVAAALALAGLLTVSAPAIASLSDSGTTMADNCHCRKCC</sequence>
<protein>
    <submittedName>
        <fullName evidence="2">Uncharacterized protein</fullName>
    </submittedName>
</protein>
<keyword evidence="3" id="KW-1185">Reference proteome</keyword>
<dbReference type="AlphaFoldDB" id="D3Q477"/>
<dbReference type="KEGG" id="sna:Snas_6345"/>
<evidence type="ECO:0000313" key="3">
    <source>
        <dbReference type="Proteomes" id="UP000000844"/>
    </source>
</evidence>
<keyword evidence="1" id="KW-0732">Signal</keyword>
<feature type="signal peptide" evidence="1">
    <location>
        <begin position="1"/>
        <end position="26"/>
    </location>
</feature>
<organism evidence="2 3">
    <name type="scientific">Stackebrandtia nassauensis (strain DSM 44728 / CIP 108903 / NRRL B-16338 / NBRC 102104 / LLR-40K-21)</name>
    <dbReference type="NCBI Taxonomy" id="446470"/>
    <lineage>
        <taxon>Bacteria</taxon>
        <taxon>Bacillati</taxon>
        <taxon>Actinomycetota</taxon>
        <taxon>Actinomycetes</taxon>
        <taxon>Glycomycetales</taxon>
        <taxon>Glycomycetaceae</taxon>
        <taxon>Stackebrandtia</taxon>
    </lineage>
</organism>
<name>D3Q477_STANL</name>
<dbReference type="HOGENOM" id="CLU_3205539_0_0_11"/>
<dbReference type="RefSeq" id="WP_013021533.1">
    <property type="nucleotide sequence ID" value="NC_013947.1"/>
</dbReference>
<evidence type="ECO:0000313" key="2">
    <source>
        <dbReference type="EMBL" id="ADD45962.1"/>
    </source>
</evidence>
<evidence type="ECO:0000256" key="1">
    <source>
        <dbReference type="SAM" id="SignalP"/>
    </source>
</evidence>
<dbReference type="STRING" id="446470.Snas_6345"/>
<dbReference type="EMBL" id="CP001778">
    <property type="protein sequence ID" value="ADD45962.1"/>
    <property type="molecule type" value="Genomic_DNA"/>
</dbReference>
<feature type="chain" id="PRO_5003048648" evidence="1">
    <location>
        <begin position="27"/>
        <end position="45"/>
    </location>
</feature>
<dbReference type="Proteomes" id="UP000000844">
    <property type="component" value="Chromosome"/>
</dbReference>
<gene>
    <name evidence="2" type="ordered locus">Snas_6345</name>
</gene>
<proteinExistence type="predicted"/>